<dbReference type="Pfam" id="PF13676">
    <property type="entry name" value="TIR_2"/>
    <property type="match status" value="1"/>
</dbReference>
<dbReference type="Gene3D" id="3.40.50.10140">
    <property type="entry name" value="Toll/interleukin-1 receptor homology (TIR) domain"/>
    <property type="match status" value="1"/>
</dbReference>
<evidence type="ECO:0000259" key="1">
    <source>
        <dbReference type="PROSITE" id="PS50104"/>
    </source>
</evidence>
<feature type="domain" description="TIR" evidence="1">
    <location>
        <begin position="19"/>
        <end position="131"/>
    </location>
</feature>
<name>A0A3M7QHR8_BRAPC</name>
<reference evidence="2 3" key="1">
    <citation type="journal article" date="2018" name="Sci. Rep.">
        <title>Genomic signatures of local adaptation to the degree of environmental predictability in rotifers.</title>
        <authorList>
            <person name="Franch-Gras L."/>
            <person name="Hahn C."/>
            <person name="Garcia-Roger E.M."/>
            <person name="Carmona M.J."/>
            <person name="Serra M."/>
            <person name="Gomez A."/>
        </authorList>
    </citation>
    <scope>NUCLEOTIDE SEQUENCE [LARGE SCALE GENOMIC DNA]</scope>
    <source>
        <strain evidence="2">HYR1</strain>
    </source>
</reference>
<gene>
    <name evidence="2" type="ORF">BpHYR1_043311</name>
</gene>
<dbReference type="EMBL" id="REGN01006095">
    <property type="protein sequence ID" value="RNA10900.1"/>
    <property type="molecule type" value="Genomic_DNA"/>
</dbReference>
<dbReference type="PROSITE" id="PS50104">
    <property type="entry name" value="TIR"/>
    <property type="match status" value="1"/>
</dbReference>
<evidence type="ECO:0000313" key="3">
    <source>
        <dbReference type="Proteomes" id="UP000276133"/>
    </source>
</evidence>
<dbReference type="SUPFAM" id="SSF52200">
    <property type="entry name" value="Toll/Interleukin receptor TIR domain"/>
    <property type="match status" value="1"/>
</dbReference>
<accession>A0A3M7QHR8</accession>
<dbReference type="InterPro" id="IPR035897">
    <property type="entry name" value="Toll_tir_struct_dom_sf"/>
</dbReference>
<comment type="caution">
    <text evidence="2">The sequence shown here is derived from an EMBL/GenBank/DDBJ whole genome shotgun (WGS) entry which is preliminary data.</text>
</comment>
<organism evidence="2 3">
    <name type="scientific">Brachionus plicatilis</name>
    <name type="common">Marine rotifer</name>
    <name type="synonym">Brachionus muelleri</name>
    <dbReference type="NCBI Taxonomy" id="10195"/>
    <lineage>
        <taxon>Eukaryota</taxon>
        <taxon>Metazoa</taxon>
        <taxon>Spiralia</taxon>
        <taxon>Gnathifera</taxon>
        <taxon>Rotifera</taxon>
        <taxon>Eurotatoria</taxon>
        <taxon>Monogononta</taxon>
        <taxon>Pseudotrocha</taxon>
        <taxon>Ploima</taxon>
        <taxon>Brachionidae</taxon>
        <taxon>Brachionus</taxon>
    </lineage>
</organism>
<dbReference type="AlphaFoldDB" id="A0A3M7QHR8"/>
<dbReference type="GO" id="GO:0007165">
    <property type="term" value="P:signal transduction"/>
    <property type="evidence" value="ECO:0007669"/>
    <property type="project" value="InterPro"/>
</dbReference>
<dbReference type="PANTHER" id="PTHR46270">
    <property type="entry name" value="ARMADILLO-TYPE FOLD-RELATED"/>
    <property type="match status" value="1"/>
</dbReference>
<dbReference type="GO" id="GO:0016301">
    <property type="term" value="F:kinase activity"/>
    <property type="evidence" value="ECO:0007669"/>
    <property type="project" value="UniProtKB-KW"/>
</dbReference>
<proteinExistence type="predicted"/>
<dbReference type="STRING" id="10195.A0A3M7QHR8"/>
<dbReference type="Proteomes" id="UP000276133">
    <property type="component" value="Unassembled WGS sequence"/>
</dbReference>
<dbReference type="PANTHER" id="PTHR46270:SF2">
    <property type="entry name" value="TIR DOMAIN-CONTAINING PROTEIN"/>
    <property type="match status" value="1"/>
</dbReference>
<keyword evidence="2" id="KW-0418">Kinase</keyword>
<sequence>MSHGFENSKLSPHSTEVSSRRHVMISYNWENTEQVKQIIECLKPYMHLWRDKSNLTGAGDLWTEIADAITQSEFVVAVLTLEYTKSDSCTNELNFALNNNIPVIPIFLEPTFRPTGNVGLRTSKLFYLLMR</sequence>
<keyword evidence="2" id="KW-0808">Transferase</keyword>
<evidence type="ECO:0000313" key="2">
    <source>
        <dbReference type="EMBL" id="RNA10900.1"/>
    </source>
</evidence>
<protein>
    <submittedName>
        <fullName evidence="2">Tyrosine-kinase PR2</fullName>
    </submittedName>
</protein>
<dbReference type="OrthoDB" id="2148946at2759"/>
<keyword evidence="3" id="KW-1185">Reference proteome</keyword>
<dbReference type="InterPro" id="IPR000157">
    <property type="entry name" value="TIR_dom"/>
</dbReference>